<dbReference type="EMBL" id="VSRR010000580">
    <property type="protein sequence ID" value="MPC17326.1"/>
    <property type="molecule type" value="Genomic_DNA"/>
</dbReference>
<dbReference type="AlphaFoldDB" id="A0A5B7D7Z8"/>
<proteinExistence type="predicted"/>
<accession>A0A5B7D7Z8</accession>
<protein>
    <submittedName>
        <fullName evidence="2">Uncharacterized protein</fullName>
    </submittedName>
</protein>
<name>A0A5B7D7Z8_PORTR</name>
<sequence length="65" mass="7107">MTAAHTAAGTPTPNNHGARQGTQGPYFNFHSYHNSLTHQRQTRTAFRTLGTASYVYLGNTVQNGQ</sequence>
<evidence type="ECO:0000256" key="1">
    <source>
        <dbReference type="SAM" id="MobiDB-lite"/>
    </source>
</evidence>
<feature type="region of interest" description="Disordered" evidence="1">
    <location>
        <begin position="1"/>
        <end position="29"/>
    </location>
</feature>
<comment type="caution">
    <text evidence="2">The sequence shown here is derived from an EMBL/GenBank/DDBJ whole genome shotgun (WGS) entry which is preliminary data.</text>
</comment>
<feature type="compositionally biased region" description="Low complexity" evidence="1">
    <location>
        <begin position="1"/>
        <end position="13"/>
    </location>
</feature>
<dbReference type="Proteomes" id="UP000324222">
    <property type="component" value="Unassembled WGS sequence"/>
</dbReference>
<evidence type="ECO:0000313" key="2">
    <source>
        <dbReference type="EMBL" id="MPC17326.1"/>
    </source>
</evidence>
<feature type="compositionally biased region" description="Polar residues" evidence="1">
    <location>
        <begin position="14"/>
        <end position="29"/>
    </location>
</feature>
<reference evidence="2 3" key="1">
    <citation type="submission" date="2019-05" db="EMBL/GenBank/DDBJ databases">
        <title>Another draft genome of Portunus trituberculatus and its Hox gene families provides insights of decapod evolution.</title>
        <authorList>
            <person name="Jeong J.-H."/>
            <person name="Song I."/>
            <person name="Kim S."/>
            <person name="Choi T."/>
            <person name="Kim D."/>
            <person name="Ryu S."/>
            <person name="Kim W."/>
        </authorList>
    </citation>
    <scope>NUCLEOTIDE SEQUENCE [LARGE SCALE GENOMIC DNA]</scope>
    <source>
        <tissue evidence="2">Muscle</tissue>
    </source>
</reference>
<keyword evidence="3" id="KW-1185">Reference proteome</keyword>
<organism evidence="2 3">
    <name type="scientific">Portunus trituberculatus</name>
    <name type="common">Swimming crab</name>
    <name type="synonym">Neptunus trituberculatus</name>
    <dbReference type="NCBI Taxonomy" id="210409"/>
    <lineage>
        <taxon>Eukaryota</taxon>
        <taxon>Metazoa</taxon>
        <taxon>Ecdysozoa</taxon>
        <taxon>Arthropoda</taxon>
        <taxon>Crustacea</taxon>
        <taxon>Multicrustacea</taxon>
        <taxon>Malacostraca</taxon>
        <taxon>Eumalacostraca</taxon>
        <taxon>Eucarida</taxon>
        <taxon>Decapoda</taxon>
        <taxon>Pleocyemata</taxon>
        <taxon>Brachyura</taxon>
        <taxon>Eubrachyura</taxon>
        <taxon>Portunoidea</taxon>
        <taxon>Portunidae</taxon>
        <taxon>Portuninae</taxon>
        <taxon>Portunus</taxon>
    </lineage>
</organism>
<evidence type="ECO:0000313" key="3">
    <source>
        <dbReference type="Proteomes" id="UP000324222"/>
    </source>
</evidence>
<gene>
    <name evidence="2" type="ORF">E2C01_010177</name>
</gene>